<dbReference type="PROSITE" id="PS50005">
    <property type="entry name" value="TPR"/>
    <property type="match status" value="1"/>
</dbReference>
<name>A0A382HEY0_9ZZZZ</name>
<dbReference type="InterPro" id="IPR019734">
    <property type="entry name" value="TPR_rpt"/>
</dbReference>
<reference evidence="1" key="1">
    <citation type="submission" date="2018-05" db="EMBL/GenBank/DDBJ databases">
        <authorList>
            <person name="Lanie J.A."/>
            <person name="Ng W.-L."/>
            <person name="Kazmierczak K.M."/>
            <person name="Andrzejewski T.M."/>
            <person name="Davidsen T.M."/>
            <person name="Wayne K.J."/>
            <person name="Tettelin H."/>
            <person name="Glass J.I."/>
            <person name="Rusch D."/>
            <person name="Podicherti R."/>
            <person name="Tsui H.-C.T."/>
            <person name="Winkler M.E."/>
        </authorList>
    </citation>
    <scope>NUCLEOTIDE SEQUENCE</scope>
</reference>
<dbReference type="InterPro" id="IPR011990">
    <property type="entry name" value="TPR-like_helical_dom_sf"/>
</dbReference>
<evidence type="ECO:0008006" key="2">
    <source>
        <dbReference type="Google" id="ProtNLM"/>
    </source>
</evidence>
<protein>
    <recommendedName>
        <fullName evidence="2">Tetratricopeptide repeat protein</fullName>
    </recommendedName>
</protein>
<dbReference type="AlphaFoldDB" id="A0A382HEY0"/>
<sequence length="356" mass="41203">MRNPNRQILLGILFSMALSQQDVYHSVEDIQTEWTGYTSYQKEEMVSFCDFLFKEGYYERCLLTSFQLLYKFPDDPIIPTVQYHIARCYEEMKNFDLAHRYYGQVMDTEPEASVVHKAASYRDIYVSLMAGEVNDVLEQTENTDDPYLMTFRGYAHMKKLDWEKARTSFISAQASFDHPHYNEMMTPLYQVIENVGSVPKHNRYLVFMTGSLFPGGGQFMLREWDKGQGILTSVGLMMLIGSWSKVEDLVGNNRFLDNEGTSIPLYKNYKDENSNTELTNNDQIPAQMTVSSSSMKYIIPPLFIGAGIFLGSSLKSFLDTHDKNKRLVEFYIQERIDKISPDRFLDFPEPILITTN</sequence>
<dbReference type="EMBL" id="UINC01060607">
    <property type="protein sequence ID" value="SVB85283.1"/>
    <property type="molecule type" value="Genomic_DNA"/>
</dbReference>
<proteinExistence type="predicted"/>
<organism evidence="1">
    <name type="scientific">marine metagenome</name>
    <dbReference type="NCBI Taxonomy" id="408172"/>
    <lineage>
        <taxon>unclassified sequences</taxon>
        <taxon>metagenomes</taxon>
        <taxon>ecological metagenomes</taxon>
    </lineage>
</organism>
<evidence type="ECO:0000313" key="1">
    <source>
        <dbReference type="EMBL" id="SVB85283.1"/>
    </source>
</evidence>
<dbReference type="SUPFAM" id="SSF48452">
    <property type="entry name" value="TPR-like"/>
    <property type="match status" value="1"/>
</dbReference>
<dbReference type="Gene3D" id="1.25.40.10">
    <property type="entry name" value="Tetratricopeptide repeat domain"/>
    <property type="match status" value="1"/>
</dbReference>
<accession>A0A382HEY0</accession>
<gene>
    <name evidence="1" type="ORF">METZ01_LOCUS238137</name>
</gene>